<dbReference type="GO" id="GO:0004309">
    <property type="term" value="F:exopolyphosphatase activity"/>
    <property type="evidence" value="ECO:0007669"/>
    <property type="project" value="UniProtKB-EC"/>
</dbReference>
<dbReference type="EC" id="3.6.1.11" evidence="2"/>
<reference evidence="2 3" key="2">
    <citation type="journal article" date="2012" name="Stand. Genomic Sci.">
        <title>Complete genome sequence of the aquatic bacterium Runella slithyformis type strain (LSU 4(T)).</title>
        <authorList>
            <person name="Copeland A."/>
            <person name="Zhang X."/>
            <person name="Misra M."/>
            <person name="Lapidus A."/>
            <person name="Nolan M."/>
            <person name="Lucas S."/>
            <person name="Deshpande S."/>
            <person name="Cheng J.F."/>
            <person name="Tapia R."/>
            <person name="Goodwin L.A."/>
            <person name="Pitluck S."/>
            <person name="Liolios K."/>
            <person name="Pagani I."/>
            <person name="Ivanova N."/>
            <person name="Mikhailova N."/>
            <person name="Pati A."/>
            <person name="Chen A."/>
            <person name="Palaniappan K."/>
            <person name="Land M."/>
            <person name="Hauser L."/>
            <person name="Pan C."/>
            <person name="Jeffries C.D."/>
            <person name="Detter J.C."/>
            <person name="Brambilla E.M."/>
            <person name="Rohde M."/>
            <person name="Djao O.D."/>
            <person name="Goker M."/>
            <person name="Sikorski J."/>
            <person name="Tindall B.J."/>
            <person name="Woyke T."/>
            <person name="Bristow J."/>
            <person name="Eisen J.A."/>
            <person name="Markowitz V."/>
            <person name="Hugenholtz P."/>
            <person name="Kyrpides N.C."/>
            <person name="Klenk H.P."/>
            <person name="Mavromatis K."/>
        </authorList>
    </citation>
    <scope>NUCLEOTIDE SEQUENCE [LARGE SCALE GENOMIC DNA]</scope>
    <source>
        <strain evidence="3">ATCC 29530 / DSM 19594 / LMG 11500 / NCIMB 11436 / LSU 4</strain>
    </source>
</reference>
<dbReference type="InterPro" id="IPR003695">
    <property type="entry name" value="Ppx_GppA_N"/>
</dbReference>
<dbReference type="KEGG" id="rsi:Runsl_3144"/>
<organism evidence="2 3">
    <name type="scientific">Runella slithyformis (strain ATCC 29530 / DSM 19594 / LMG 11500 / NCIMB 11436 / LSU 4)</name>
    <dbReference type="NCBI Taxonomy" id="761193"/>
    <lineage>
        <taxon>Bacteria</taxon>
        <taxon>Pseudomonadati</taxon>
        <taxon>Bacteroidota</taxon>
        <taxon>Cytophagia</taxon>
        <taxon>Cytophagales</taxon>
        <taxon>Spirosomataceae</taxon>
        <taxon>Runella</taxon>
    </lineage>
</organism>
<dbReference type="InterPro" id="IPR050273">
    <property type="entry name" value="GppA/Ppx_hydrolase"/>
</dbReference>
<dbReference type="PANTHER" id="PTHR30005">
    <property type="entry name" value="EXOPOLYPHOSPHATASE"/>
    <property type="match status" value="1"/>
</dbReference>
<dbReference type="Proteomes" id="UP000000493">
    <property type="component" value="Chromosome"/>
</dbReference>
<dbReference type="EMBL" id="CP002859">
    <property type="protein sequence ID" value="AEI49525.1"/>
    <property type="molecule type" value="Genomic_DNA"/>
</dbReference>
<dbReference type="AlphaFoldDB" id="A0A7U3ZLQ6"/>
<keyword evidence="2" id="KW-0378">Hydrolase</keyword>
<dbReference type="Pfam" id="PF02541">
    <property type="entry name" value="Ppx-GppA"/>
    <property type="match status" value="1"/>
</dbReference>
<dbReference type="SUPFAM" id="SSF53067">
    <property type="entry name" value="Actin-like ATPase domain"/>
    <property type="match status" value="2"/>
</dbReference>
<evidence type="ECO:0000259" key="1">
    <source>
        <dbReference type="Pfam" id="PF02541"/>
    </source>
</evidence>
<dbReference type="RefSeq" id="WP_013928832.1">
    <property type="nucleotide sequence ID" value="NC_015703.1"/>
</dbReference>
<dbReference type="CDD" id="cd24055">
    <property type="entry name" value="ASKHA_NBD_ChPPX-like"/>
    <property type="match status" value="1"/>
</dbReference>
<sequence length="310" mass="34709">MKYAIIDLGTNTFHLLIVEKTSEGVQPVFKAQTPAKIGKAGINQGIITEEAIQRAVNVLKQFRQKINEFGVEPAQTKAIGTSAIRNAKNEADFCTTVKKETQITIEVISGDREAELIYRGVRQGIDLGPQMSVIMDIGGGSVEFIICNASRIFWKHSFEIGGQRLLEQFVLTDPISPSAIQRMHTFFQEQLLPLVNAAHQYAPQVLVGSSGSFDTLVDMDFMHRYGHLPDPAQTHFEISTAEFYRAYHLLTTQNHDERMKIPGMIELRVDMIVPGVVLIDHVLRSLNIPQIRSSTYALKEGIMEWVVGEE</sequence>
<dbReference type="Gene3D" id="3.30.420.150">
    <property type="entry name" value="Exopolyphosphatase. Domain 2"/>
    <property type="match status" value="1"/>
</dbReference>
<dbReference type="PANTHER" id="PTHR30005:SF0">
    <property type="entry name" value="RETROGRADE REGULATION PROTEIN 2"/>
    <property type="match status" value="1"/>
</dbReference>
<reference evidence="3" key="1">
    <citation type="submission" date="2011-06" db="EMBL/GenBank/DDBJ databases">
        <title>The complete genome of chromosome of Runella slithyformis DSM 19594.</title>
        <authorList>
            <consortium name="US DOE Joint Genome Institute (JGI-PGF)"/>
            <person name="Lucas S."/>
            <person name="Han J."/>
            <person name="Lapidus A."/>
            <person name="Bruce D."/>
            <person name="Goodwin L."/>
            <person name="Pitluck S."/>
            <person name="Peters L."/>
            <person name="Kyrpides N."/>
            <person name="Mavromatis K."/>
            <person name="Ivanova N."/>
            <person name="Ovchinnikova G."/>
            <person name="Zhang X."/>
            <person name="Misra M."/>
            <person name="Detter J.C."/>
            <person name="Tapia R."/>
            <person name="Han C."/>
            <person name="Land M."/>
            <person name="Hauser L."/>
            <person name="Markowitz V."/>
            <person name="Cheng J.-F."/>
            <person name="Hugenholtz P."/>
            <person name="Woyke T."/>
            <person name="Wu D."/>
            <person name="Tindall B."/>
            <person name="Faehrich R."/>
            <person name="Brambilla E."/>
            <person name="Klenk H.-P."/>
            <person name="Eisen J.A."/>
        </authorList>
    </citation>
    <scope>NUCLEOTIDE SEQUENCE [LARGE SCALE GENOMIC DNA]</scope>
    <source>
        <strain evidence="3">ATCC 29530 / DSM 19594 / LMG 11500 / NCIMB 11436 / LSU 4</strain>
    </source>
</reference>
<keyword evidence="3" id="KW-1185">Reference proteome</keyword>
<gene>
    <name evidence="2" type="ordered locus">Runsl_3144</name>
</gene>
<accession>A0A7U3ZLQ6</accession>
<evidence type="ECO:0000313" key="2">
    <source>
        <dbReference type="EMBL" id="AEI49525.1"/>
    </source>
</evidence>
<evidence type="ECO:0000313" key="3">
    <source>
        <dbReference type="Proteomes" id="UP000000493"/>
    </source>
</evidence>
<proteinExistence type="predicted"/>
<feature type="domain" description="Ppx/GppA phosphatase N-terminal" evidence="1">
    <location>
        <begin position="17"/>
        <end position="303"/>
    </location>
</feature>
<name>A0A7U3ZLQ6_RUNSL</name>
<dbReference type="InterPro" id="IPR043129">
    <property type="entry name" value="ATPase_NBD"/>
</dbReference>
<protein>
    <submittedName>
        <fullName evidence="2">Ppx/GppA phosphatase</fullName>
        <ecNumber evidence="2">3.6.1.11</ecNumber>
    </submittedName>
</protein>
<dbReference type="Gene3D" id="3.30.420.40">
    <property type="match status" value="1"/>
</dbReference>